<proteinExistence type="predicted"/>
<keyword evidence="1" id="KW-1133">Transmembrane helix</keyword>
<reference evidence="3 4" key="1">
    <citation type="submission" date="2018-06" db="EMBL/GenBank/DDBJ databases">
        <title>Actinomadura craniellae sp. nov. isolated from marine sponge Craniella sp.</title>
        <authorList>
            <person name="Li L."/>
            <person name="Xu Q.H."/>
            <person name="Lin H.W."/>
            <person name="Lu Y.H."/>
        </authorList>
    </citation>
    <scope>NUCLEOTIDE SEQUENCE [LARGE SCALE GENOMIC DNA]</scope>
    <source>
        <strain evidence="3 4">LHW63021</strain>
    </source>
</reference>
<dbReference type="GO" id="GO:0005886">
    <property type="term" value="C:plasma membrane"/>
    <property type="evidence" value="ECO:0007669"/>
    <property type="project" value="TreeGrafter"/>
</dbReference>
<evidence type="ECO:0000313" key="4">
    <source>
        <dbReference type="Proteomes" id="UP000251891"/>
    </source>
</evidence>
<dbReference type="InterPro" id="IPR051599">
    <property type="entry name" value="Cell_Envelope_Assoc"/>
</dbReference>
<dbReference type="InterPro" id="IPR003848">
    <property type="entry name" value="DUF218"/>
</dbReference>
<dbReference type="AlphaFoldDB" id="A0A365H5X7"/>
<dbReference type="OrthoDB" id="9782395at2"/>
<protein>
    <recommendedName>
        <fullName evidence="2">DUF218 domain-containing protein</fullName>
    </recommendedName>
</protein>
<evidence type="ECO:0000256" key="1">
    <source>
        <dbReference type="SAM" id="Phobius"/>
    </source>
</evidence>
<evidence type="ECO:0000259" key="2">
    <source>
        <dbReference type="Pfam" id="PF02698"/>
    </source>
</evidence>
<accession>A0A365H5X7</accession>
<dbReference type="Proteomes" id="UP000251891">
    <property type="component" value="Unassembled WGS sequence"/>
</dbReference>
<gene>
    <name evidence="3" type="ORF">DPM19_18400</name>
</gene>
<dbReference type="Pfam" id="PF02698">
    <property type="entry name" value="DUF218"/>
    <property type="match status" value="1"/>
</dbReference>
<keyword evidence="4" id="KW-1185">Reference proteome</keyword>
<dbReference type="EMBL" id="QLYX01000008">
    <property type="protein sequence ID" value="RAY13643.1"/>
    <property type="molecule type" value="Genomic_DNA"/>
</dbReference>
<sequence length="236" mass="25486">MRICHQGLRVVGALVRLAIRWAAPGLVLVALAGYVLLLPTGWSYASTAKHRGTPETVRPAPVALVLGAGIWDGRPSPMLSDRLDLAADLYRRGKVRAVLVSGDNRIREYDEPTVMRDDLIGRGVPERRIVRDFAGLDTWDSCARAKRIFGVRRLIVVTQDFHLPRAVALCRAAGLDAAGVGAASARRYGVTALAGYLRETPGMLKAVGDIVRQPDPRLLGPAEPGVTRALDDEPVS</sequence>
<dbReference type="PANTHER" id="PTHR30336:SF6">
    <property type="entry name" value="INTEGRAL MEMBRANE PROTEIN"/>
    <property type="match status" value="1"/>
</dbReference>
<keyword evidence="1" id="KW-0812">Transmembrane</keyword>
<dbReference type="CDD" id="cd06259">
    <property type="entry name" value="YdcF-like"/>
    <property type="match status" value="1"/>
</dbReference>
<dbReference type="PANTHER" id="PTHR30336">
    <property type="entry name" value="INNER MEMBRANE PROTEIN, PROBABLE PERMEASE"/>
    <property type="match status" value="1"/>
</dbReference>
<comment type="caution">
    <text evidence="3">The sequence shown here is derived from an EMBL/GenBank/DDBJ whole genome shotgun (WGS) entry which is preliminary data.</text>
</comment>
<feature type="transmembrane region" description="Helical" evidence="1">
    <location>
        <begin position="21"/>
        <end position="42"/>
    </location>
</feature>
<keyword evidence="1" id="KW-0472">Membrane</keyword>
<dbReference type="RefSeq" id="WP_111869184.1">
    <property type="nucleotide sequence ID" value="NZ_QLYX01000008.1"/>
</dbReference>
<organism evidence="3 4">
    <name type="scientific">Actinomadura craniellae</name>
    <dbReference type="NCBI Taxonomy" id="2231787"/>
    <lineage>
        <taxon>Bacteria</taxon>
        <taxon>Bacillati</taxon>
        <taxon>Actinomycetota</taxon>
        <taxon>Actinomycetes</taxon>
        <taxon>Streptosporangiales</taxon>
        <taxon>Thermomonosporaceae</taxon>
        <taxon>Actinomadura</taxon>
    </lineage>
</organism>
<evidence type="ECO:0000313" key="3">
    <source>
        <dbReference type="EMBL" id="RAY13643.1"/>
    </source>
</evidence>
<feature type="domain" description="DUF218" evidence="2">
    <location>
        <begin position="62"/>
        <end position="180"/>
    </location>
</feature>
<name>A0A365H5X7_9ACTN</name>